<sequence>MENYSLLIMGSSNGDEDGGGVDGDAFRGHFPVPTACRNRDSCPRILASRWRRLWNFSRIVASSFRVFAMEALSRRKGSLGGALIRWRRINTRGEGDSRLLLGVYVDDLVVTGGSTTAISSFKQQMCSQFKMSDLGLLTLYLGIEVCQAPGHITLKQSAFAGKVLEKAGMADCNAAHVPMEPRLKLSKRSTNPPVDVTLYRSIVGSLRYLVHTRPDISFAVGMVSRFMEAPTTEHLSAVKHLLRYIAGTIDTGCSFSSAPEGAHLIGYSDADHAGDIDDRKSTTDMEYGMEFECLFGVSDGIQDITRRANHKLAFKFYGPYEILEKIGKVAYKLQLPPSSMIHPVLHVSQLKKCVPSDRVISTELPPDPPAFQQPERILARRSRNLGGSVIREGLIGWSGMSDTLATWENLQEVKQRFPLSKEEGDVTDQPIATKKMPLKKREKAIMEQGPEHQREQARRSRRERQLNARFSGPDWTT</sequence>
<dbReference type="InterPro" id="IPR056924">
    <property type="entry name" value="SH3_Tf2-1"/>
</dbReference>
<proteinExistence type="predicted"/>
<evidence type="ECO:0000259" key="2">
    <source>
        <dbReference type="Pfam" id="PF07727"/>
    </source>
</evidence>
<dbReference type="InterPro" id="IPR016197">
    <property type="entry name" value="Chromo-like_dom_sf"/>
</dbReference>
<name>A0AAD8RHH3_LOLMU</name>
<dbReference type="AlphaFoldDB" id="A0AAD8RHH3"/>
<feature type="domain" description="Tf2-1-like SH3-like" evidence="3">
    <location>
        <begin position="306"/>
        <end position="354"/>
    </location>
</feature>
<dbReference type="PANTHER" id="PTHR11439">
    <property type="entry name" value="GAG-POL-RELATED RETROTRANSPOSON"/>
    <property type="match status" value="1"/>
</dbReference>
<dbReference type="PANTHER" id="PTHR11439:SF515">
    <property type="entry name" value="GAG-POL POLYPROTEIN"/>
    <property type="match status" value="1"/>
</dbReference>
<dbReference type="InterPro" id="IPR043502">
    <property type="entry name" value="DNA/RNA_pol_sf"/>
</dbReference>
<evidence type="ECO:0000313" key="5">
    <source>
        <dbReference type="Proteomes" id="UP001231189"/>
    </source>
</evidence>
<evidence type="ECO:0000259" key="3">
    <source>
        <dbReference type="Pfam" id="PF24626"/>
    </source>
</evidence>
<evidence type="ECO:0008006" key="6">
    <source>
        <dbReference type="Google" id="ProtNLM"/>
    </source>
</evidence>
<protein>
    <recommendedName>
        <fullName evidence="6">Reverse transcriptase Ty1/copia-type domain-containing protein</fullName>
    </recommendedName>
</protein>
<feature type="compositionally biased region" description="Basic and acidic residues" evidence="1">
    <location>
        <begin position="443"/>
        <end position="466"/>
    </location>
</feature>
<reference evidence="4" key="1">
    <citation type="submission" date="2023-07" db="EMBL/GenBank/DDBJ databases">
        <title>A chromosome-level genome assembly of Lolium multiflorum.</title>
        <authorList>
            <person name="Chen Y."/>
            <person name="Copetti D."/>
            <person name="Kolliker R."/>
            <person name="Studer B."/>
        </authorList>
    </citation>
    <scope>NUCLEOTIDE SEQUENCE</scope>
    <source>
        <strain evidence="4">02402/16</strain>
        <tissue evidence="4">Leaf</tissue>
    </source>
</reference>
<dbReference type="Pfam" id="PF07727">
    <property type="entry name" value="RVT_2"/>
    <property type="match status" value="1"/>
</dbReference>
<dbReference type="EMBL" id="JAUUTY010000006">
    <property type="protein sequence ID" value="KAK1620890.1"/>
    <property type="molecule type" value="Genomic_DNA"/>
</dbReference>
<dbReference type="Proteomes" id="UP001231189">
    <property type="component" value="Unassembled WGS sequence"/>
</dbReference>
<gene>
    <name evidence="4" type="ORF">QYE76_026407</name>
</gene>
<feature type="domain" description="Reverse transcriptase Ty1/copia-type" evidence="2">
    <location>
        <begin position="90"/>
        <end position="180"/>
    </location>
</feature>
<dbReference type="SUPFAM" id="SSF56672">
    <property type="entry name" value="DNA/RNA polymerases"/>
    <property type="match status" value="1"/>
</dbReference>
<evidence type="ECO:0000256" key="1">
    <source>
        <dbReference type="SAM" id="MobiDB-lite"/>
    </source>
</evidence>
<feature type="region of interest" description="Disordered" evidence="1">
    <location>
        <begin position="432"/>
        <end position="477"/>
    </location>
</feature>
<evidence type="ECO:0000313" key="4">
    <source>
        <dbReference type="EMBL" id="KAK1620890.1"/>
    </source>
</evidence>
<comment type="caution">
    <text evidence="4">The sequence shown here is derived from an EMBL/GenBank/DDBJ whole genome shotgun (WGS) entry which is preliminary data.</text>
</comment>
<dbReference type="SUPFAM" id="SSF54160">
    <property type="entry name" value="Chromo domain-like"/>
    <property type="match status" value="1"/>
</dbReference>
<dbReference type="InterPro" id="IPR013103">
    <property type="entry name" value="RVT_2"/>
</dbReference>
<accession>A0AAD8RHH3</accession>
<organism evidence="4 5">
    <name type="scientific">Lolium multiflorum</name>
    <name type="common">Italian ryegrass</name>
    <name type="synonym">Lolium perenne subsp. multiflorum</name>
    <dbReference type="NCBI Taxonomy" id="4521"/>
    <lineage>
        <taxon>Eukaryota</taxon>
        <taxon>Viridiplantae</taxon>
        <taxon>Streptophyta</taxon>
        <taxon>Embryophyta</taxon>
        <taxon>Tracheophyta</taxon>
        <taxon>Spermatophyta</taxon>
        <taxon>Magnoliopsida</taxon>
        <taxon>Liliopsida</taxon>
        <taxon>Poales</taxon>
        <taxon>Poaceae</taxon>
        <taxon>BOP clade</taxon>
        <taxon>Pooideae</taxon>
        <taxon>Poodae</taxon>
        <taxon>Poeae</taxon>
        <taxon>Poeae Chloroplast Group 2 (Poeae type)</taxon>
        <taxon>Loliodinae</taxon>
        <taxon>Loliinae</taxon>
        <taxon>Lolium</taxon>
    </lineage>
</organism>
<dbReference type="Pfam" id="PF24626">
    <property type="entry name" value="SH3_Tf2-1"/>
    <property type="match status" value="1"/>
</dbReference>
<keyword evidence="5" id="KW-1185">Reference proteome</keyword>